<dbReference type="AlphaFoldDB" id="X1I1W1"/>
<reference evidence="1" key="1">
    <citation type="journal article" date="2014" name="Front. Microbiol.">
        <title>High frequency of phylogenetically diverse reductive dehalogenase-homologous genes in deep subseafloor sedimentary metagenomes.</title>
        <authorList>
            <person name="Kawai M."/>
            <person name="Futagami T."/>
            <person name="Toyoda A."/>
            <person name="Takaki Y."/>
            <person name="Nishi S."/>
            <person name="Hori S."/>
            <person name="Arai W."/>
            <person name="Tsubouchi T."/>
            <person name="Morono Y."/>
            <person name="Uchiyama I."/>
            <person name="Ito T."/>
            <person name="Fujiyama A."/>
            <person name="Inagaki F."/>
            <person name="Takami H."/>
        </authorList>
    </citation>
    <scope>NUCLEOTIDE SEQUENCE</scope>
    <source>
        <strain evidence="1">Expedition CK06-06</strain>
    </source>
</reference>
<protein>
    <submittedName>
        <fullName evidence="1">Uncharacterized protein</fullName>
    </submittedName>
</protein>
<gene>
    <name evidence="1" type="ORF">S03H2_33004</name>
</gene>
<name>X1I1W1_9ZZZZ</name>
<evidence type="ECO:0000313" key="1">
    <source>
        <dbReference type="EMBL" id="GAH60054.1"/>
    </source>
</evidence>
<accession>X1I1W1</accession>
<dbReference type="EMBL" id="BARU01020077">
    <property type="protein sequence ID" value="GAH60054.1"/>
    <property type="molecule type" value="Genomic_DNA"/>
</dbReference>
<sequence length="93" mass="10491">MDIKYNEIIELNDYFQPAYDLTNEVGNYWKQFITNDKFFDVLRGVLSSLDGQRPDERKSIWLQGTYGTGKSHATAVTFLLIRLSLPSGGTGPG</sequence>
<proteinExistence type="predicted"/>
<comment type="caution">
    <text evidence="1">The sequence shown here is derived from an EMBL/GenBank/DDBJ whole genome shotgun (WGS) entry which is preliminary data.</text>
</comment>
<organism evidence="1">
    <name type="scientific">marine sediment metagenome</name>
    <dbReference type="NCBI Taxonomy" id="412755"/>
    <lineage>
        <taxon>unclassified sequences</taxon>
        <taxon>metagenomes</taxon>
        <taxon>ecological metagenomes</taxon>
    </lineage>
</organism>